<dbReference type="InParanoid" id="A0A0F7IGP0"/>
<evidence type="ECO:0000313" key="2">
    <source>
        <dbReference type="Proteomes" id="UP000034723"/>
    </source>
</evidence>
<name>A0A0F7IGP0_9EURY</name>
<dbReference type="GeneID" id="24803446"/>
<proteinExistence type="predicted"/>
<sequence>MRITYWKDEEVKDNPHGVDVRKLYDNEHAQVMHITLKPGESRSTLIS</sequence>
<reference evidence="1 2" key="1">
    <citation type="submission" date="2015-04" db="EMBL/GenBank/DDBJ databases">
        <title>The complete genome sequence of the hyperthermophilic, obligate iron-reducing archaeon Geoglobus ahangari strain 234T.</title>
        <authorList>
            <person name="Manzella M.P."/>
            <person name="Holmes D.E."/>
            <person name="Rocheleau J.M."/>
            <person name="Chung A."/>
            <person name="Reguera G."/>
            <person name="Kashefi K."/>
        </authorList>
    </citation>
    <scope>NUCLEOTIDE SEQUENCE [LARGE SCALE GENOMIC DNA]</scope>
    <source>
        <strain evidence="1 2">234</strain>
    </source>
</reference>
<accession>A0A0F7IGP0</accession>
<dbReference type="Proteomes" id="UP000034723">
    <property type="component" value="Chromosome"/>
</dbReference>
<organism evidence="1 2">
    <name type="scientific">Geoglobus ahangari</name>
    <dbReference type="NCBI Taxonomy" id="113653"/>
    <lineage>
        <taxon>Archaea</taxon>
        <taxon>Methanobacteriati</taxon>
        <taxon>Methanobacteriota</taxon>
        <taxon>Archaeoglobi</taxon>
        <taxon>Archaeoglobales</taxon>
        <taxon>Archaeoglobaceae</taxon>
        <taxon>Geoglobus</taxon>
    </lineage>
</organism>
<gene>
    <name evidence="1" type="ORF">GAH_00867</name>
</gene>
<dbReference type="RefSeq" id="WP_218915478.1">
    <property type="nucleotide sequence ID" value="NZ_CP011267.1"/>
</dbReference>
<dbReference type="OrthoDB" id="114121at2157"/>
<dbReference type="STRING" id="113653.GAH_00867"/>
<keyword evidence="2" id="KW-1185">Reference proteome</keyword>
<evidence type="ECO:0000313" key="1">
    <source>
        <dbReference type="EMBL" id="AKG91805.1"/>
    </source>
</evidence>
<dbReference type="EMBL" id="CP011267">
    <property type="protein sequence ID" value="AKG91805.1"/>
    <property type="molecule type" value="Genomic_DNA"/>
</dbReference>
<dbReference type="KEGG" id="gah:GAH_00867"/>
<dbReference type="PATRIC" id="fig|113653.22.peg.868"/>
<dbReference type="HOGENOM" id="CLU_3162960_0_0_2"/>
<dbReference type="AlphaFoldDB" id="A0A0F7IGP0"/>
<protein>
    <submittedName>
        <fullName evidence="1">Uncharacterized protein</fullName>
    </submittedName>
</protein>